<gene>
    <name evidence="2" type="ORF">CERSUDRAFT_118701</name>
</gene>
<evidence type="ECO:0000256" key="1">
    <source>
        <dbReference type="SAM" id="MobiDB-lite"/>
    </source>
</evidence>
<dbReference type="HOGENOM" id="CLU_104722_0_0_1"/>
<sequence length="214" mass="23192">MPAHLSRVRPSIGRTLAPALTVLTLNECEPVRERAVSPTSPRPPGESPSILKAVRALEHDRQRAKRAETRRAREQKARRDGMDKRRAHPARGAQAQRKSVGQKAANASWAGDERAERALALEASDESPILESSAAAPGRIEVELSELVKPGKVHKSKGAADFEVIPTVRQVIVLEDGIALEAELDEPWEHISAEDADDKLESAPSYADIVASSA</sequence>
<feature type="region of interest" description="Disordered" evidence="1">
    <location>
        <begin position="31"/>
        <end position="50"/>
    </location>
</feature>
<feature type="region of interest" description="Disordered" evidence="1">
    <location>
        <begin position="58"/>
        <end position="110"/>
    </location>
</feature>
<dbReference type="AlphaFoldDB" id="M2R1B7"/>
<dbReference type="EMBL" id="KB445810">
    <property type="protein sequence ID" value="EMD32676.1"/>
    <property type="molecule type" value="Genomic_DNA"/>
</dbReference>
<evidence type="ECO:0000313" key="2">
    <source>
        <dbReference type="EMBL" id="EMD32676.1"/>
    </source>
</evidence>
<protein>
    <submittedName>
        <fullName evidence="2">Uncharacterized protein</fullName>
    </submittedName>
</protein>
<accession>M2R1B7</accession>
<proteinExistence type="predicted"/>
<dbReference type="Proteomes" id="UP000016930">
    <property type="component" value="Unassembled WGS sequence"/>
</dbReference>
<keyword evidence="3" id="KW-1185">Reference proteome</keyword>
<dbReference type="OrthoDB" id="3245714at2759"/>
<reference evidence="2 3" key="1">
    <citation type="journal article" date="2012" name="Proc. Natl. Acad. Sci. U.S.A.">
        <title>Comparative genomics of Ceriporiopsis subvermispora and Phanerochaete chrysosporium provide insight into selective ligninolysis.</title>
        <authorList>
            <person name="Fernandez-Fueyo E."/>
            <person name="Ruiz-Duenas F.J."/>
            <person name="Ferreira P."/>
            <person name="Floudas D."/>
            <person name="Hibbett D.S."/>
            <person name="Canessa P."/>
            <person name="Larrondo L.F."/>
            <person name="James T.Y."/>
            <person name="Seelenfreund D."/>
            <person name="Lobos S."/>
            <person name="Polanco R."/>
            <person name="Tello M."/>
            <person name="Honda Y."/>
            <person name="Watanabe T."/>
            <person name="Watanabe T."/>
            <person name="Ryu J.S."/>
            <person name="Kubicek C.P."/>
            <person name="Schmoll M."/>
            <person name="Gaskell J."/>
            <person name="Hammel K.E."/>
            <person name="St John F.J."/>
            <person name="Vanden Wymelenberg A."/>
            <person name="Sabat G."/>
            <person name="Splinter BonDurant S."/>
            <person name="Syed K."/>
            <person name="Yadav J.S."/>
            <person name="Doddapaneni H."/>
            <person name="Subramanian V."/>
            <person name="Lavin J.L."/>
            <person name="Oguiza J.A."/>
            <person name="Perez G."/>
            <person name="Pisabarro A.G."/>
            <person name="Ramirez L."/>
            <person name="Santoyo F."/>
            <person name="Master E."/>
            <person name="Coutinho P.M."/>
            <person name="Henrissat B."/>
            <person name="Lombard V."/>
            <person name="Magnuson J.K."/>
            <person name="Kuees U."/>
            <person name="Hori C."/>
            <person name="Igarashi K."/>
            <person name="Samejima M."/>
            <person name="Held B.W."/>
            <person name="Barry K.W."/>
            <person name="LaButti K.M."/>
            <person name="Lapidus A."/>
            <person name="Lindquist E.A."/>
            <person name="Lucas S.M."/>
            <person name="Riley R."/>
            <person name="Salamov A.A."/>
            <person name="Hoffmeister D."/>
            <person name="Schwenk D."/>
            <person name="Hadar Y."/>
            <person name="Yarden O."/>
            <person name="de Vries R.P."/>
            <person name="Wiebenga A."/>
            <person name="Stenlid J."/>
            <person name="Eastwood D."/>
            <person name="Grigoriev I.V."/>
            <person name="Berka R.M."/>
            <person name="Blanchette R.A."/>
            <person name="Kersten P."/>
            <person name="Martinez A.T."/>
            <person name="Vicuna R."/>
            <person name="Cullen D."/>
        </authorList>
    </citation>
    <scope>NUCLEOTIDE SEQUENCE [LARGE SCALE GENOMIC DNA]</scope>
    <source>
        <strain evidence="2 3">B</strain>
    </source>
</reference>
<evidence type="ECO:0000313" key="3">
    <source>
        <dbReference type="Proteomes" id="UP000016930"/>
    </source>
</evidence>
<organism evidence="2 3">
    <name type="scientific">Ceriporiopsis subvermispora (strain B)</name>
    <name type="common">White-rot fungus</name>
    <name type="synonym">Gelatoporia subvermispora</name>
    <dbReference type="NCBI Taxonomy" id="914234"/>
    <lineage>
        <taxon>Eukaryota</taxon>
        <taxon>Fungi</taxon>
        <taxon>Dikarya</taxon>
        <taxon>Basidiomycota</taxon>
        <taxon>Agaricomycotina</taxon>
        <taxon>Agaricomycetes</taxon>
        <taxon>Polyporales</taxon>
        <taxon>Gelatoporiaceae</taxon>
        <taxon>Gelatoporia</taxon>
    </lineage>
</organism>
<feature type="compositionally biased region" description="Basic and acidic residues" evidence="1">
    <location>
        <begin position="58"/>
        <end position="84"/>
    </location>
</feature>
<name>M2R1B7_CERS8</name>